<proteinExistence type="predicted"/>
<dbReference type="EMBL" id="QPKB01000007">
    <property type="protein sequence ID" value="RWR88567.1"/>
    <property type="molecule type" value="Genomic_DNA"/>
</dbReference>
<organism evidence="1 2">
    <name type="scientific">Cinnamomum micranthum f. kanehirae</name>
    <dbReference type="NCBI Taxonomy" id="337451"/>
    <lineage>
        <taxon>Eukaryota</taxon>
        <taxon>Viridiplantae</taxon>
        <taxon>Streptophyta</taxon>
        <taxon>Embryophyta</taxon>
        <taxon>Tracheophyta</taxon>
        <taxon>Spermatophyta</taxon>
        <taxon>Magnoliopsida</taxon>
        <taxon>Magnoliidae</taxon>
        <taxon>Laurales</taxon>
        <taxon>Lauraceae</taxon>
        <taxon>Cinnamomum</taxon>
    </lineage>
</organism>
<dbReference type="Proteomes" id="UP000283530">
    <property type="component" value="Unassembled WGS sequence"/>
</dbReference>
<sequence length="78" mass="8694">MRILSCRAIPCHGLGTLGLARPDPLIGPARSTRSMGWARPRHDFFGARPIPLYTPRLAGPWFDVQQVSPPSREPDVEF</sequence>
<name>A0A3S3MYB9_9MAGN</name>
<evidence type="ECO:0000313" key="1">
    <source>
        <dbReference type="EMBL" id="RWR88567.1"/>
    </source>
</evidence>
<keyword evidence="2" id="KW-1185">Reference proteome</keyword>
<dbReference type="AlphaFoldDB" id="A0A3S3MYB9"/>
<protein>
    <submittedName>
        <fullName evidence="1">Uncharacterized protein</fullName>
    </submittedName>
</protein>
<evidence type="ECO:0000313" key="2">
    <source>
        <dbReference type="Proteomes" id="UP000283530"/>
    </source>
</evidence>
<gene>
    <name evidence="1" type="ORF">CKAN_01759100</name>
</gene>
<comment type="caution">
    <text evidence="1">The sequence shown here is derived from an EMBL/GenBank/DDBJ whole genome shotgun (WGS) entry which is preliminary data.</text>
</comment>
<reference evidence="1 2" key="1">
    <citation type="journal article" date="2019" name="Nat. Plants">
        <title>Stout camphor tree genome fills gaps in understanding of flowering plant genome evolution.</title>
        <authorList>
            <person name="Chaw S.M."/>
            <person name="Liu Y.C."/>
            <person name="Wu Y.W."/>
            <person name="Wang H.Y."/>
            <person name="Lin C.I."/>
            <person name="Wu C.S."/>
            <person name="Ke H.M."/>
            <person name="Chang L.Y."/>
            <person name="Hsu C.Y."/>
            <person name="Yang H.T."/>
            <person name="Sudianto E."/>
            <person name="Hsu M.H."/>
            <person name="Wu K.P."/>
            <person name="Wang L.N."/>
            <person name="Leebens-Mack J.H."/>
            <person name="Tsai I.J."/>
        </authorList>
    </citation>
    <scope>NUCLEOTIDE SEQUENCE [LARGE SCALE GENOMIC DNA]</scope>
    <source>
        <strain evidence="2">cv. Chaw 1501</strain>
        <tissue evidence="1">Young leaves</tissue>
    </source>
</reference>
<accession>A0A3S3MYB9</accession>